<dbReference type="Gene3D" id="3.30.930.10">
    <property type="entry name" value="Bira Bifunctional Protein, Domain 2"/>
    <property type="match status" value="1"/>
</dbReference>
<keyword evidence="1 5" id="KW-0436">Ligase</keyword>
<dbReference type="InterPro" id="IPR004408">
    <property type="entry name" value="Biotin_CoA_COase_ligase"/>
</dbReference>
<dbReference type="InterPro" id="IPR004143">
    <property type="entry name" value="BPL_LPL_catalytic"/>
</dbReference>
<dbReference type="AlphaFoldDB" id="A0A1L9QTS8"/>
<dbReference type="SUPFAM" id="SSF55681">
    <property type="entry name" value="Class II aaRS and biotin synthetases"/>
    <property type="match status" value="1"/>
</dbReference>
<dbReference type="CDD" id="cd16442">
    <property type="entry name" value="BPL"/>
    <property type="match status" value="1"/>
</dbReference>
<feature type="domain" description="BPL/LPL catalytic" evidence="4">
    <location>
        <begin position="13"/>
        <end position="210"/>
    </location>
</feature>
<dbReference type="Pfam" id="PF02237">
    <property type="entry name" value="BPL_C"/>
    <property type="match status" value="1"/>
</dbReference>
<dbReference type="NCBIfam" id="TIGR00121">
    <property type="entry name" value="birA_ligase"/>
    <property type="match status" value="1"/>
</dbReference>
<proteinExistence type="predicted"/>
<evidence type="ECO:0000313" key="6">
    <source>
        <dbReference type="Proteomes" id="UP000183940"/>
    </source>
</evidence>
<name>A0A1L9QTS8_9CYAN</name>
<evidence type="ECO:0000256" key="3">
    <source>
        <dbReference type="ARBA" id="ARBA00024227"/>
    </source>
</evidence>
<organism evidence="5 6">
    <name type="scientific">Roseofilum reptotaenium AO1-A</name>
    <dbReference type="NCBI Taxonomy" id="1925591"/>
    <lineage>
        <taxon>Bacteria</taxon>
        <taxon>Bacillati</taxon>
        <taxon>Cyanobacteriota</taxon>
        <taxon>Cyanophyceae</taxon>
        <taxon>Desertifilales</taxon>
        <taxon>Desertifilaceae</taxon>
        <taxon>Roseofilum</taxon>
    </lineage>
</organism>
<keyword evidence="2" id="KW-0092">Biotin</keyword>
<dbReference type="GO" id="GO:0005737">
    <property type="term" value="C:cytoplasm"/>
    <property type="evidence" value="ECO:0007669"/>
    <property type="project" value="TreeGrafter"/>
</dbReference>
<dbReference type="STRING" id="1925591.BI308_08545"/>
<dbReference type="EC" id="6.3.4.15" evidence="3"/>
<dbReference type="Proteomes" id="UP000183940">
    <property type="component" value="Unassembled WGS sequence"/>
</dbReference>
<gene>
    <name evidence="5" type="ORF">BI308_08545</name>
</gene>
<keyword evidence="6" id="KW-1185">Reference proteome</keyword>
<evidence type="ECO:0000256" key="1">
    <source>
        <dbReference type="ARBA" id="ARBA00022598"/>
    </source>
</evidence>
<dbReference type="PROSITE" id="PS51733">
    <property type="entry name" value="BPL_LPL_CATALYTIC"/>
    <property type="match status" value="1"/>
</dbReference>
<dbReference type="Pfam" id="PF03099">
    <property type="entry name" value="BPL_LplA_LipB"/>
    <property type="match status" value="1"/>
</dbReference>
<reference evidence="5" key="1">
    <citation type="submission" date="2016-10" db="EMBL/GenBank/DDBJ databases">
        <title>CRISPR-Cas defence system in Roseofilum reptotaenium: evidence of a bacteriophage-cyanobacterium arms race in the coral black band disease.</title>
        <authorList>
            <person name="Buerger P."/>
            <person name="Wood-Charlson E.M."/>
            <person name="Weynberg K.D."/>
            <person name="Willis B."/>
            <person name="Van Oppen M.J."/>
        </authorList>
    </citation>
    <scope>NUCLEOTIDE SEQUENCE [LARGE SCALE GENOMIC DNA]</scope>
    <source>
        <strain evidence="5">AO1-A</strain>
    </source>
</reference>
<accession>A0A1L9QTS8</accession>
<dbReference type="EMBL" id="MLAW01000011">
    <property type="protein sequence ID" value="OJJ25997.1"/>
    <property type="molecule type" value="Genomic_DNA"/>
</dbReference>
<dbReference type="InterPro" id="IPR045864">
    <property type="entry name" value="aa-tRNA-synth_II/BPL/LPL"/>
</dbReference>
<dbReference type="PANTHER" id="PTHR12835:SF5">
    <property type="entry name" value="BIOTIN--PROTEIN LIGASE"/>
    <property type="match status" value="1"/>
</dbReference>
<comment type="caution">
    <text evidence="5">The sequence shown here is derived from an EMBL/GenBank/DDBJ whole genome shotgun (WGS) entry which is preliminary data.</text>
</comment>
<evidence type="ECO:0000259" key="4">
    <source>
        <dbReference type="PROSITE" id="PS51733"/>
    </source>
</evidence>
<dbReference type="PANTHER" id="PTHR12835">
    <property type="entry name" value="BIOTIN PROTEIN LIGASE"/>
    <property type="match status" value="1"/>
</dbReference>
<sequence>MNLNRERIDKTWEKIANQLNLEPLPLPPIHSFETLESTNQTLWQLLREGAPTGTVAIARQQTAGRGQWGRSWSSGNGGLYLSWAIAPKLPTEKALLLTISSAWGIATLLRQYHQPPHSETQLPIQIKWPNDLILNQRKVGGILTETRVHQNQIHQAVVGVGINWENPVPEPGISLKEGFKERSVTSDLTSLEDLLALILRGLISGYEAIDRKKGAGLISAYNQLLTHVGQPIIIQGQNGKIQGITQTGQLCIDLNSSQVLFNPGEIQLGYKNSYRS</sequence>
<protein>
    <recommendedName>
        <fullName evidence="3">biotin--[biotin carboxyl-carrier protein] ligase</fullName>
        <ecNumber evidence="3">6.3.4.15</ecNumber>
    </recommendedName>
</protein>
<evidence type="ECO:0000313" key="5">
    <source>
        <dbReference type="EMBL" id="OJJ25997.1"/>
    </source>
</evidence>
<dbReference type="GO" id="GO:0004077">
    <property type="term" value="F:biotin--[biotin carboxyl-carrier protein] ligase activity"/>
    <property type="evidence" value="ECO:0007669"/>
    <property type="project" value="UniProtKB-EC"/>
</dbReference>
<dbReference type="InterPro" id="IPR003142">
    <property type="entry name" value="BPL_C"/>
</dbReference>
<evidence type="ECO:0000256" key="2">
    <source>
        <dbReference type="ARBA" id="ARBA00023267"/>
    </source>
</evidence>